<feature type="domain" description="DUF7650" evidence="6">
    <location>
        <begin position="251"/>
        <end position="337"/>
    </location>
</feature>
<keyword evidence="3" id="KW-0804">Transcription</keyword>
<evidence type="ECO:0000256" key="5">
    <source>
        <dbReference type="SAM" id="MobiDB-lite"/>
    </source>
</evidence>
<dbReference type="PANTHER" id="PTHR13859">
    <property type="entry name" value="ATROPHIN-RELATED"/>
    <property type="match status" value="1"/>
</dbReference>
<keyword evidence="9" id="KW-1185">Reference proteome</keyword>
<dbReference type="Pfam" id="PF25826">
    <property type="entry name" value="DUF7952"/>
    <property type="match status" value="1"/>
</dbReference>
<dbReference type="PANTHER" id="PTHR13859:SF11">
    <property type="entry name" value="GRUNGE, ISOFORM J"/>
    <property type="match status" value="1"/>
</dbReference>
<dbReference type="Gene3D" id="1.10.10.60">
    <property type="entry name" value="Homeodomain-like"/>
    <property type="match status" value="1"/>
</dbReference>
<feature type="region of interest" description="Disordered" evidence="5">
    <location>
        <begin position="50"/>
        <end position="71"/>
    </location>
</feature>
<evidence type="ECO:0000313" key="8">
    <source>
        <dbReference type="EMBL" id="KAJ9543034.1"/>
    </source>
</evidence>
<evidence type="ECO:0000313" key="9">
    <source>
        <dbReference type="Proteomes" id="UP001172457"/>
    </source>
</evidence>
<accession>A0AA38WAD0</accession>
<dbReference type="EMBL" id="JARYMX010000006">
    <property type="protein sequence ID" value="KAJ9543034.1"/>
    <property type="molecule type" value="Genomic_DNA"/>
</dbReference>
<feature type="compositionally biased region" description="Polar residues" evidence="5">
    <location>
        <begin position="52"/>
        <end position="70"/>
    </location>
</feature>
<comment type="caution">
    <text evidence="8">The sequence shown here is derived from an EMBL/GenBank/DDBJ whole genome shotgun (WGS) entry which is preliminary data.</text>
</comment>
<reference evidence="8" key="1">
    <citation type="submission" date="2023-03" db="EMBL/GenBank/DDBJ databases">
        <title>Chromosome-scale reference genome and RAD-based genetic map of yellow starthistle (Centaurea solstitialis) reveal putative structural variation and QTLs associated with invader traits.</title>
        <authorList>
            <person name="Reatini B."/>
            <person name="Cang F.A."/>
            <person name="Jiang Q."/>
            <person name="Mckibben M.T.W."/>
            <person name="Barker M.S."/>
            <person name="Rieseberg L.H."/>
            <person name="Dlugosch K.M."/>
        </authorList>
    </citation>
    <scope>NUCLEOTIDE SEQUENCE</scope>
    <source>
        <strain evidence="8">CAN-66</strain>
        <tissue evidence="8">Leaf</tissue>
    </source>
</reference>
<protein>
    <submittedName>
        <fullName evidence="8">Uncharacterized protein</fullName>
    </submittedName>
</protein>
<dbReference type="AlphaFoldDB" id="A0AA38WAD0"/>
<dbReference type="GO" id="GO:0005634">
    <property type="term" value="C:nucleus"/>
    <property type="evidence" value="ECO:0007669"/>
    <property type="project" value="UniProtKB-SubCell"/>
</dbReference>
<evidence type="ECO:0000256" key="1">
    <source>
        <dbReference type="ARBA" id="ARBA00004123"/>
    </source>
</evidence>
<dbReference type="GO" id="GO:0003714">
    <property type="term" value="F:transcription corepressor activity"/>
    <property type="evidence" value="ECO:0007669"/>
    <property type="project" value="TreeGrafter"/>
</dbReference>
<feature type="region of interest" description="Disordered" evidence="5">
    <location>
        <begin position="624"/>
        <end position="667"/>
    </location>
</feature>
<dbReference type="InterPro" id="IPR056067">
    <property type="entry name" value="DUF7650"/>
</dbReference>
<dbReference type="Pfam" id="PF24662">
    <property type="entry name" value="DUF7650"/>
    <property type="match status" value="1"/>
</dbReference>
<sequence length="667" mass="75208">MFELTNSKWSSSRVGAEYQAIIPPLMEKYEPKELMRFAYGLPIPVKWIPDDQPNTNNEETIESNDASGSGSVDGLRPLPALSIEPWSATERGGFRLGMYVFGKNFHVLERFVESKDHGRIVGYYYQEFHASGEYRRWLEWQEERCARPMKARKLFGWSYQELISRLSSNVIDGIKDRLIRDGTRYIEGRLPPSRFVFNLKHYVGLSSLVEAVALGQGDRDLLKFPPITNLSYFRPAAVLIENTSYSDLTLQQILDTLNGNTRLSKSKSIELFWDAVWPRLLANGWHSEQPQNNGLRNSKRLVFFAPGTDDVSVNELEKGIDYFDSVIDVLGKVVSEPELIELESDSVQVLDTIQDLDCEEYLAVIQPDDEHLADIQPEEEHLADIQPEEEHLADIQPDVPQKNQDLEMFMVVDASFDRENGGIVKLMELPAYMVEERTGELDVNESRNQENLVPQKMFTIVDTNLDRDNNDEIVKLMELPSFPVSEPFYIVERGINEKDCNNLGNGFGRKSNEPGHEANPVLIRENIKFQGKTPSVNGKHEETVEERIVVDVNCSQMVLYAGPDQSLLSEIPTTDRIGFSGDAEADMLQQLALGTSQRRQSTRSRMLSTKALETLAFGYLSPKKKRKGMEEKTPRRVRGVTAAVSGSGGGARNGENSVDGAFGVVDG</sequence>
<evidence type="ECO:0000256" key="3">
    <source>
        <dbReference type="ARBA" id="ARBA00023163"/>
    </source>
</evidence>
<dbReference type="Proteomes" id="UP001172457">
    <property type="component" value="Chromosome 6"/>
</dbReference>
<proteinExistence type="predicted"/>
<evidence type="ECO:0000259" key="7">
    <source>
        <dbReference type="Pfam" id="PF25826"/>
    </source>
</evidence>
<keyword evidence="2" id="KW-0805">Transcription regulation</keyword>
<keyword evidence="4" id="KW-0539">Nucleus</keyword>
<evidence type="ECO:0000256" key="2">
    <source>
        <dbReference type="ARBA" id="ARBA00023015"/>
    </source>
</evidence>
<comment type="subcellular location">
    <subcellularLocation>
        <location evidence="1">Nucleus</location>
    </subcellularLocation>
</comment>
<name>A0AA38WAD0_9ASTR</name>
<feature type="domain" description="DUF7952" evidence="7">
    <location>
        <begin position="86"/>
        <end position="215"/>
    </location>
</feature>
<evidence type="ECO:0000259" key="6">
    <source>
        <dbReference type="Pfam" id="PF24662"/>
    </source>
</evidence>
<evidence type="ECO:0000256" key="4">
    <source>
        <dbReference type="ARBA" id="ARBA00023242"/>
    </source>
</evidence>
<dbReference type="InterPro" id="IPR057712">
    <property type="entry name" value="DUF7952"/>
</dbReference>
<gene>
    <name evidence="8" type="ORF">OSB04_022741</name>
</gene>
<organism evidence="8 9">
    <name type="scientific">Centaurea solstitialis</name>
    <name type="common">yellow star-thistle</name>
    <dbReference type="NCBI Taxonomy" id="347529"/>
    <lineage>
        <taxon>Eukaryota</taxon>
        <taxon>Viridiplantae</taxon>
        <taxon>Streptophyta</taxon>
        <taxon>Embryophyta</taxon>
        <taxon>Tracheophyta</taxon>
        <taxon>Spermatophyta</taxon>
        <taxon>Magnoliopsida</taxon>
        <taxon>eudicotyledons</taxon>
        <taxon>Gunneridae</taxon>
        <taxon>Pentapetalae</taxon>
        <taxon>asterids</taxon>
        <taxon>campanulids</taxon>
        <taxon>Asterales</taxon>
        <taxon>Asteraceae</taxon>
        <taxon>Carduoideae</taxon>
        <taxon>Cardueae</taxon>
        <taxon>Centaureinae</taxon>
        <taxon>Centaurea</taxon>
    </lineage>
</organism>